<evidence type="ECO:0000313" key="3">
    <source>
        <dbReference type="Proteomes" id="UP000008744"/>
    </source>
</evidence>
<dbReference type="InterPro" id="IPR036400">
    <property type="entry name" value="Cyt_B5-like_heme/steroid_sf"/>
</dbReference>
<dbReference type="AlphaFoldDB" id="B4GBP3"/>
<dbReference type="Proteomes" id="UP000008744">
    <property type="component" value="Unassembled WGS sequence"/>
</dbReference>
<dbReference type="EMBL" id="CH479181">
    <property type="protein sequence ID" value="EDW32301.1"/>
    <property type="molecule type" value="Genomic_DNA"/>
</dbReference>
<organism evidence="3">
    <name type="scientific">Drosophila persimilis</name>
    <name type="common">Fruit fly</name>
    <dbReference type="NCBI Taxonomy" id="7234"/>
    <lineage>
        <taxon>Eukaryota</taxon>
        <taxon>Metazoa</taxon>
        <taxon>Ecdysozoa</taxon>
        <taxon>Arthropoda</taxon>
        <taxon>Hexapoda</taxon>
        <taxon>Insecta</taxon>
        <taxon>Pterygota</taxon>
        <taxon>Neoptera</taxon>
        <taxon>Endopterygota</taxon>
        <taxon>Diptera</taxon>
        <taxon>Brachycera</taxon>
        <taxon>Muscomorpha</taxon>
        <taxon>Ephydroidea</taxon>
        <taxon>Drosophilidae</taxon>
        <taxon>Drosophila</taxon>
        <taxon>Sophophora</taxon>
    </lineage>
</organism>
<feature type="region of interest" description="Disordered" evidence="1">
    <location>
        <begin position="56"/>
        <end position="104"/>
    </location>
</feature>
<evidence type="ECO:0000256" key="1">
    <source>
        <dbReference type="SAM" id="MobiDB-lite"/>
    </source>
</evidence>
<dbReference type="SUPFAM" id="SSF55856">
    <property type="entry name" value="Cytochrome b5-like heme/steroid binding domain"/>
    <property type="match status" value="1"/>
</dbReference>
<dbReference type="HOGENOM" id="CLU_2252800_0_0_1"/>
<dbReference type="STRING" id="7234.B4GBP3"/>
<reference evidence="2 3" key="1">
    <citation type="journal article" date="2007" name="Nature">
        <title>Evolution of genes and genomes on the Drosophila phylogeny.</title>
        <authorList>
            <consortium name="Drosophila 12 Genomes Consortium"/>
            <person name="Clark A.G."/>
            <person name="Eisen M.B."/>
            <person name="Smith D.R."/>
            <person name="Bergman C.M."/>
            <person name="Oliver B."/>
            <person name="Markow T.A."/>
            <person name="Kaufman T.C."/>
            <person name="Kellis M."/>
            <person name="Gelbart W."/>
            <person name="Iyer V.N."/>
            <person name="Pollard D.A."/>
            <person name="Sackton T.B."/>
            <person name="Larracuente A.M."/>
            <person name="Singh N.D."/>
            <person name="Abad J.P."/>
            <person name="Abt D.N."/>
            <person name="Adryan B."/>
            <person name="Aguade M."/>
            <person name="Akashi H."/>
            <person name="Anderson W.W."/>
            <person name="Aquadro C.F."/>
            <person name="Ardell D.H."/>
            <person name="Arguello R."/>
            <person name="Artieri C.G."/>
            <person name="Barbash D.A."/>
            <person name="Barker D."/>
            <person name="Barsanti P."/>
            <person name="Batterham P."/>
            <person name="Batzoglou S."/>
            <person name="Begun D."/>
            <person name="Bhutkar A."/>
            <person name="Blanco E."/>
            <person name="Bosak S.A."/>
            <person name="Bradley R.K."/>
            <person name="Brand A.D."/>
            <person name="Brent M.R."/>
            <person name="Brooks A.N."/>
            <person name="Brown R.H."/>
            <person name="Butlin R.K."/>
            <person name="Caggese C."/>
            <person name="Calvi B.R."/>
            <person name="Bernardo de Carvalho A."/>
            <person name="Caspi A."/>
            <person name="Castrezana S."/>
            <person name="Celniker S.E."/>
            <person name="Chang J.L."/>
            <person name="Chapple C."/>
            <person name="Chatterji S."/>
            <person name="Chinwalla A."/>
            <person name="Civetta A."/>
            <person name="Clifton S.W."/>
            <person name="Comeron J.M."/>
            <person name="Costello J.C."/>
            <person name="Coyne J.A."/>
            <person name="Daub J."/>
            <person name="David R.G."/>
            <person name="Delcher A.L."/>
            <person name="Delehaunty K."/>
            <person name="Do C.B."/>
            <person name="Ebling H."/>
            <person name="Edwards K."/>
            <person name="Eickbush T."/>
            <person name="Evans J.D."/>
            <person name="Filipski A."/>
            <person name="Findeiss S."/>
            <person name="Freyhult E."/>
            <person name="Fulton L."/>
            <person name="Fulton R."/>
            <person name="Garcia A.C."/>
            <person name="Gardiner A."/>
            <person name="Garfield D.A."/>
            <person name="Garvin B.E."/>
            <person name="Gibson G."/>
            <person name="Gilbert D."/>
            <person name="Gnerre S."/>
            <person name="Godfrey J."/>
            <person name="Good R."/>
            <person name="Gotea V."/>
            <person name="Gravely B."/>
            <person name="Greenberg A.J."/>
            <person name="Griffiths-Jones S."/>
            <person name="Gross S."/>
            <person name="Guigo R."/>
            <person name="Gustafson E.A."/>
            <person name="Haerty W."/>
            <person name="Hahn M.W."/>
            <person name="Halligan D.L."/>
            <person name="Halpern A.L."/>
            <person name="Halter G.M."/>
            <person name="Han M.V."/>
            <person name="Heger A."/>
            <person name="Hillier L."/>
            <person name="Hinrichs A.S."/>
            <person name="Holmes I."/>
            <person name="Hoskins R.A."/>
            <person name="Hubisz M.J."/>
            <person name="Hultmark D."/>
            <person name="Huntley M.A."/>
            <person name="Jaffe D.B."/>
            <person name="Jagadeeshan S."/>
            <person name="Jeck W.R."/>
            <person name="Johnson J."/>
            <person name="Jones C.D."/>
            <person name="Jordan W.C."/>
            <person name="Karpen G.H."/>
            <person name="Kataoka E."/>
            <person name="Keightley P.D."/>
            <person name="Kheradpour P."/>
            <person name="Kirkness E.F."/>
            <person name="Koerich L.B."/>
            <person name="Kristiansen K."/>
            <person name="Kudrna D."/>
            <person name="Kulathinal R.J."/>
            <person name="Kumar S."/>
            <person name="Kwok R."/>
            <person name="Lander E."/>
            <person name="Langley C.H."/>
            <person name="Lapoint R."/>
            <person name="Lazzaro B.P."/>
            <person name="Lee S.J."/>
            <person name="Levesque L."/>
            <person name="Li R."/>
            <person name="Lin C.F."/>
            <person name="Lin M.F."/>
            <person name="Lindblad-Toh K."/>
            <person name="Llopart A."/>
            <person name="Long M."/>
            <person name="Low L."/>
            <person name="Lozovsky E."/>
            <person name="Lu J."/>
            <person name="Luo M."/>
            <person name="Machado C.A."/>
            <person name="Makalowski W."/>
            <person name="Marzo M."/>
            <person name="Matsuda M."/>
            <person name="Matzkin L."/>
            <person name="McAllister B."/>
            <person name="McBride C.S."/>
            <person name="McKernan B."/>
            <person name="McKernan K."/>
            <person name="Mendez-Lago M."/>
            <person name="Minx P."/>
            <person name="Mollenhauer M.U."/>
            <person name="Montooth K."/>
            <person name="Mount S.M."/>
            <person name="Mu X."/>
            <person name="Myers E."/>
            <person name="Negre B."/>
            <person name="Newfeld S."/>
            <person name="Nielsen R."/>
            <person name="Noor M.A."/>
            <person name="O'Grady P."/>
            <person name="Pachter L."/>
            <person name="Papaceit M."/>
            <person name="Parisi M.J."/>
            <person name="Parisi M."/>
            <person name="Parts L."/>
            <person name="Pedersen J.S."/>
            <person name="Pesole G."/>
            <person name="Phillippy A.M."/>
            <person name="Ponting C.P."/>
            <person name="Pop M."/>
            <person name="Porcelli D."/>
            <person name="Powell J.R."/>
            <person name="Prohaska S."/>
            <person name="Pruitt K."/>
            <person name="Puig M."/>
            <person name="Quesneville H."/>
            <person name="Ram K.R."/>
            <person name="Rand D."/>
            <person name="Rasmussen M.D."/>
            <person name="Reed L.K."/>
            <person name="Reenan R."/>
            <person name="Reily A."/>
            <person name="Remington K.A."/>
            <person name="Rieger T.T."/>
            <person name="Ritchie M.G."/>
            <person name="Robin C."/>
            <person name="Rogers Y.H."/>
            <person name="Rohde C."/>
            <person name="Rozas J."/>
            <person name="Rubenfield M.J."/>
            <person name="Ruiz A."/>
            <person name="Russo S."/>
            <person name="Salzberg S.L."/>
            <person name="Sanchez-Gracia A."/>
            <person name="Saranga D.J."/>
            <person name="Sato H."/>
            <person name="Schaeffer S.W."/>
            <person name="Schatz M.C."/>
            <person name="Schlenke T."/>
            <person name="Schwartz R."/>
            <person name="Segarra C."/>
            <person name="Singh R.S."/>
            <person name="Sirot L."/>
            <person name="Sirota M."/>
            <person name="Sisneros N.B."/>
            <person name="Smith C.D."/>
            <person name="Smith T.F."/>
            <person name="Spieth J."/>
            <person name="Stage D.E."/>
            <person name="Stark A."/>
            <person name="Stephan W."/>
            <person name="Strausberg R.L."/>
            <person name="Strempel S."/>
            <person name="Sturgill D."/>
            <person name="Sutton G."/>
            <person name="Sutton G.G."/>
            <person name="Tao W."/>
            <person name="Teichmann S."/>
            <person name="Tobari Y.N."/>
            <person name="Tomimura Y."/>
            <person name="Tsolas J.M."/>
            <person name="Valente V.L."/>
            <person name="Venter E."/>
            <person name="Venter J.C."/>
            <person name="Vicario S."/>
            <person name="Vieira F.G."/>
            <person name="Vilella A.J."/>
            <person name="Villasante A."/>
            <person name="Walenz B."/>
            <person name="Wang J."/>
            <person name="Wasserman M."/>
            <person name="Watts T."/>
            <person name="Wilson D."/>
            <person name="Wilson R.K."/>
            <person name="Wing R.A."/>
            <person name="Wolfner M.F."/>
            <person name="Wong A."/>
            <person name="Wong G.K."/>
            <person name="Wu C.I."/>
            <person name="Wu G."/>
            <person name="Yamamoto D."/>
            <person name="Yang H.P."/>
            <person name="Yang S.P."/>
            <person name="Yorke J.A."/>
            <person name="Yoshida K."/>
            <person name="Zdobnov E."/>
            <person name="Zhang P."/>
            <person name="Zhang Y."/>
            <person name="Zimin A.V."/>
            <person name="Baldwin J."/>
            <person name="Abdouelleil A."/>
            <person name="Abdulkadir J."/>
            <person name="Abebe A."/>
            <person name="Abera B."/>
            <person name="Abreu J."/>
            <person name="Acer S.C."/>
            <person name="Aftuck L."/>
            <person name="Alexander A."/>
            <person name="An P."/>
            <person name="Anderson E."/>
            <person name="Anderson S."/>
            <person name="Arachi H."/>
            <person name="Azer M."/>
            <person name="Bachantsang P."/>
            <person name="Barry A."/>
            <person name="Bayul T."/>
            <person name="Berlin A."/>
            <person name="Bessette D."/>
            <person name="Bloom T."/>
            <person name="Blye J."/>
            <person name="Boguslavskiy L."/>
            <person name="Bonnet C."/>
            <person name="Boukhgalter B."/>
            <person name="Bourzgui I."/>
            <person name="Brown A."/>
            <person name="Cahill P."/>
            <person name="Channer S."/>
            <person name="Cheshatsang Y."/>
            <person name="Chuda L."/>
            <person name="Citroen M."/>
            <person name="Collymore A."/>
            <person name="Cooke P."/>
            <person name="Costello M."/>
            <person name="D'Aco K."/>
            <person name="Daza R."/>
            <person name="De Haan G."/>
            <person name="DeGray S."/>
            <person name="DeMaso C."/>
            <person name="Dhargay N."/>
            <person name="Dooley K."/>
            <person name="Dooley E."/>
            <person name="Doricent M."/>
            <person name="Dorje P."/>
            <person name="Dorjee K."/>
            <person name="Dupes A."/>
            <person name="Elong R."/>
            <person name="Falk J."/>
            <person name="Farina A."/>
            <person name="Faro S."/>
            <person name="Ferguson D."/>
            <person name="Fisher S."/>
            <person name="Foley C.D."/>
            <person name="Franke A."/>
            <person name="Friedrich D."/>
            <person name="Gadbois L."/>
            <person name="Gearin G."/>
            <person name="Gearin C.R."/>
            <person name="Giannoukos G."/>
            <person name="Goode T."/>
            <person name="Graham J."/>
            <person name="Grandbois E."/>
            <person name="Grewal S."/>
            <person name="Gyaltsen K."/>
            <person name="Hafez N."/>
            <person name="Hagos B."/>
            <person name="Hall J."/>
            <person name="Henson C."/>
            <person name="Hollinger A."/>
            <person name="Honan T."/>
            <person name="Huard M.D."/>
            <person name="Hughes L."/>
            <person name="Hurhula B."/>
            <person name="Husby M.E."/>
            <person name="Kamat A."/>
            <person name="Kanga B."/>
            <person name="Kashin S."/>
            <person name="Khazanovich D."/>
            <person name="Kisner P."/>
            <person name="Lance K."/>
            <person name="Lara M."/>
            <person name="Lee W."/>
            <person name="Lennon N."/>
            <person name="Letendre F."/>
            <person name="LeVine R."/>
            <person name="Lipovsky A."/>
            <person name="Liu X."/>
            <person name="Liu J."/>
            <person name="Liu S."/>
            <person name="Lokyitsang T."/>
            <person name="Lokyitsang Y."/>
            <person name="Lubonja R."/>
            <person name="Lui A."/>
            <person name="MacDonald P."/>
            <person name="Magnisalis V."/>
            <person name="Maru K."/>
            <person name="Matthews C."/>
            <person name="McCusker W."/>
            <person name="McDonough S."/>
            <person name="Mehta T."/>
            <person name="Meldrim J."/>
            <person name="Meneus L."/>
            <person name="Mihai O."/>
            <person name="Mihalev A."/>
            <person name="Mihova T."/>
            <person name="Mittelman R."/>
            <person name="Mlenga V."/>
            <person name="Montmayeur A."/>
            <person name="Mulrain L."/>
            <person name="Navidi A."/>
            <person name="Naylor J."/>
            <person name="Negash T."/>
            <person name="Nguyen T."/>
            <person name="Nguyen N."/>
            <person name="Nicol R."/>
            <person name="Norbu C."/>
            <person name="Norbu N."/>
            <person name="Novod N."/>
            <person name="O'Neill B."/>
            <person name="Osman S."/>
            <person name="Markiewicz E."/>
            <person name="Oyono O.L."/>
            <person name="Patti C."/>
            <person name="Phunkhang P."/>
            <person name="Pierre F."/>
            <person name="Priest M."/>
            <person name="Raghuraman S."/>
            <person name="Rege F."/>
            <person name="Reyes R."/>
            <person name="Rise C."/>
            <person name="Rogov P."/>
            <person name="Ross K."/>
            <person name="Ryan E."/>
            <person name="Settipalli S."/>
            <person name="Shea T."/>
            <person name="Sherpa N."/>
            <person name="Shi L."/>
            <person name="Shih D."/>
            <person name="Sparrow T."/>
            <person name="Spaulding J."/>
            <person name="Stalker J."/>
            <person name="Stange-Thomann N."/>
            <person name="Stavropoulos S."/>
            <person name="Stone C."/>
            <person name="Strader C."/>
            <person name="Tesfaye S."/>
            <person name="Thomson T."/>
            <person name="Thoulutsang Y."/>
            <person name="Thoulutsang D."/>
            <person name="Topham K."/>
            <person name="Topping I."/>
            <person name="Tsamla T."/>
            <person name="Vassiliev H."/>
            <person name="Vo A."/>
            <person name="Wangchuk T."/>
            <person name="Wangdi T."/>
            <person name="Weiand M."/>
            <person name="Wilkinson J."/>
            <person name="Wilson A."/>
            <person name="Yadav S."/>
            <person name="Young G."/>
            <person name="Yu Q."/>
            <person name="Zembek L."/>
            <person name="Zhong D."/>
            <person name="Zimmer A."/>
            <person name="Zwirko Z."/>
            <person name="Jaffe D.B."/>
            <person name="Alvarez P."/>
            <person name="Brockman W."/>
            <person name="Butler J."/>
            <person name="Chin C."/>
            <person name="Gnerre S."/>
            <person name="Grabherr M."/>
            <person name="Kleber M."/>
            <person name="Mauceli E."/>
            <person name="MacCallum I."/>
        </authorList>
    </citation>
    <scope>NUCLEOTIDE SEQUENCE [LARGE SCALE GENOMIC DNA]</scope>
    <source>
        <strain evidence="3">MSH-3 / Tucson 14011-0111.49</strain>
    </source>
</reference>
<keyword evidence="3" id="KW-1185">Reference proteome</keyword>
<evidence type="ECO:0000313" key="2">
    <source>
        <dbReference type="EMBL" id="EDW32301.1"/>
    </source>
</evidence>
<dbReference type="OMA" id="NHLDESM"/>
<accession>B4GBP3</accession>
<dbReference type="GO" id="GO:0080132">
    <property type="term" value="F:fatty acid 2-hydroxylase activity"/>
    <property type="evidence" value="ECO:0007669"/>
    <property type="project" value="EnsemblMetazoa"/>
</dbReference>
<dbReference type="OrthoDB" id="2204368at2759"/>
<proteinExistence type="predicted"/>
<name>B4GBP3_DROPE</name>
<sequence>MDTPKGSDAGFIVKYRQEYYDLSEFMHKHPDMTARFMKAPPHSDAAMYLMKEYKVKSEDPRIPMTKPRHQARRIDNGQDSQERSNESEDKNNNQLDESMELTQD</sequence>
<gene>
    <name evidence="2" type="primary">Dper\GL11561</name>
    <name evidence="2" type="ORF">Dper_GL11561</name>
</gene>
<protein>
    <submittedName>
        <fullName evidence="2">GL11561</fullName>
    </submittedName>
</protein>
<feature type="compositionally biased region" description="Basic and acidic residues" evidence="1">
    <location>
        <begin position="72"/>
        <end position="91"/>
    </location>
</feature>